<organism evidence="1 2">
    <name type="scientific">Ancylostoma duodenale</name>
    <dbReference type="NCBI Taxonomy" id="51022"/>
    <lineage>
        <taxon>Eukaryota</taxon>
        <taxon>Metazoa</taxon>
        <taxon>Ecdysozoa</taxon>
        <taxon>Nematoda</taxon>
        <taxon>Chromadorea</taxon>
        <taxon>Rhabditida</taxon>
        <taxon>Rhabditina</taxon>
        <taxon>Rhabditomorpha</taxon>
        <taxon>Strongyloidea</taxon>
        <taxon>Ancylostomatidae</taxon>
        <taxon>Ancylostomatinae</taxon>
        <taxon>Ancylostoma</taxon>
    </lineage>
</organism>
<dbReference type="EMBL" id="KN726132">
    <property type="protein sequence ID" value="KIH69630.1"/>
    <property type="molecule type" value="Genomic_DNA"/>
</dbReference>
<dbReference type="AlphaFoldDB" id="A0A0C2H6X0"/>
<proteinExistence type="predicted"/>
<dbReference type="Proteomes" id="UP000054047">
    <property type="component" value="Unassembled WGS sequence"/>
</dbReference>
<keyword evidence="2" id="KW-1185">Reference proteome</keyword>
<evidence type="ECO:0000313" key="2">
    <source>
        <dbReference type="Proteomes" id="UP000054047"/>
    </source>
</evidence>
<protein>
    <submittedName>
        <fullName evidence="1">Uncharacterized protein</fullName>
    </submittedName>
</protein>
<accession>A0A0C2H6X0</accession>
<sequence length="87" mass="9520">MERVLTAPAATAAAAAALKPPPPSPIRTNNKQFVVQCYTCLAHVRETLSLRSYNDVPEYTSIFVKGVTYCRERGFFPLENVTSTAGN</sequence>
<name>A0A0C2H6X0_9BILA</name>
<gene>
    <name evidence="1" type="ORF">ANCDUO_00006</name>
</gene>
<evidence type="ECO:0000313" key="1">
    <source>
        <dbReference type="EMBL" id="KIH69630.1"/>
    </source>
</evidence>
<reference evidence="1 2" key="1">
    <citation type="submission" date="2013-12" db="EMBL/GenBank/DDBJ databases">
        <title>Draft genome of the parsitic nematode Ancylostoma duodenale.</title>
        <authorList>
            <person name="Mitreva M."/>
        </authorList>
    </citation>
    <scope>NUCLEOTIDE SEQUENCE [LARGE SCALE GENOMIC DNA]</scope>
    <source>
        <strain evidence="1 2">Zhejiang</strain>
    </source>
</reference>